<dbReference type="EMBL" id="FP929003">
    <property type="protein sequence ID" value="CBK41800.1"/>
    <property type="molecule type" value="Genomic_DNA"/>
</dbReference>
<dbReference type="KEGG" id="nde:NIDE2080"/>
<reference evidence="1 2" key="1">
    <citation type="journal article" date="2010" name="Proc. Natl. Acad. Sci. U.S.A.">
        <title>A Nitrospira metagenome illuminates the physiology and evolution of globally important nitrite-oxidizing bacteria.</title>
        <authorList>
            <person name="Lucker S."/>
            <person name="Wagner M."/>
            <person name="Maixner F."/>
            <person name="Pelletier E."/>
            <person name="Koch H."/>
            <person name="Vacherie B."/>
            <person name="Rattei T."/>
            <person name="Sinninghe Damste J."/>
            <person name="Spieck E."/>
            <person name="Le Paslier D."/>
            <person name="Daims H."/>
        </authorList>
    </citation>
    <scope>NUCLEOTIDE SEQUENCE [LARGE SCALE GENOMIC DNA]</scope>
</reference>
<evidence type="ECO:0000313" key="2">
    <source>
        <dbReference type="Proteomes" id="UP000001660"/>
    </source>
</evidence>
<protein>
    <submittedName>
        <fullName evidence="1">Uncharacterized protein</fullName>
    </submittedName>
</protein>
<dbReference type="AlphaFoldDB" id="D8PEZ1"/>
<sequence length="74" mass="7991">MRKHWSAAQRKMSREALRVVEGHPLSARFTAEGIVLGKGDSGPLSGGKARTIALHDPDCLQFGTGRYPALDCLT</sequence>
<dbReference type="STRING" id="330214.NIDE2080"/>
<dbReference type="Proteomes" id="UP000001660">
    <property type="component" value="Chromosome"/>
</dbReference>
<gene>
    <name evidence="1" type="ORF">NIDE2080</name>
</gene>
<name>D8PEZ1_9BACT</name>
<evidence type="ECO:0000313" key="1">
    <source>
        <dbReference type="EMBL" id="CBK41800.1"/>
    </source>
</evidence>
<keyword evidence="2" id="KW-1185">Reference proteome</keyword>
<accession>D8PEZ1</accession>
<organism evidence="1 2">
    <name type="scientific">Nitrospira defluvii</name>
    <dbReference type="NCBI Taxonomy" id="330214"/>
    <lineage>
        <taxon>Bacteria</taxon>
        <taxon>Pseudomonadati</taxon>
        <taxon>Nitrospirota</taxon>
        <taxon>Nitrospiria</taxon>
        <taxon>Nitrospirales</taxon>
        <taxon>Nitrospiraceae</taxon>
        <taxon>Nitrospira</taxon>
    </lineage>
</organism>
<dbReference type="HOGENOM" id="CLU_2680864_0_0_0"/>
<proteinExistence type="predicted"/>